<dbReference type="InterPro" id="IPR036259">
    <property type="entry name" value="MFS_trans_sf"/>
</dbReference>
<gene>
    <name evidence="7" type="ORF">Cni_G21538</name>
</gene>
<dbReference type="GO" id="GO:0022857">
    <property type="term" value="F:transmembrane transporter activity"/>
    <property type="evidence" value="ECO:0007669"/>
    <property type="project" value="InterPro"/>
</dbReference>
<feature type="transmembrane region" description="Helical" evidence="6">
    <location>
        <begin position="327"/>
        <end position="346"/>
    </location>
</feature>
<dbReference type="PANTHER" id="PTHR11654">
    <property type="entry name" value="OLIGOPEPTIDE TRANSPORTER-RELATED"/>
    <property type="match status" value="1"/>
</dbReference>
<evidence type="ECO:0000313" key="7">
    <source>
        <dbReference type="EMBL" id="WOL12770.1"/>
    </source>
</evidence>
<dbReference type="AlphaFoldDB" id="A0AAQ3KR02"/>
<feature type="transmembrane region" description="Helical" evidence="6">
    <location>
        <begin position="94"/>
        <end position="114"/>
    </location>
</feature>
<proteinExistence type="inferred from homology"/>
<evidence type="ECO:0000256" key="2">
    <source>
        <dbReference type="ARBA" id="ARBA00005982"/>
    </source>
</evidence>
<dbReference type="Gene3D" id="1.20.1250.20">
    <property type="entry name" value="MFS general substrate transporter like domains"/>
    <property type="match status" value="1"/>
</dbReference>
<feature type="transmembrane region" description="Helical" evidence="6">
    <location>
        <begin position="447"/>
        <end position="471"/>
    </location>
</feature>
<dbReference type="EMBL" id="CP136896">
    <property type="protein sequence ID" value="WOL12770.1"/>
    <property type="molecule type" value="Genomic_DNA"/>
</dbReference>
<feature type="transmembrane region" description="Helical" evidence="6">
    <location>
        <begin position="61"/>
        <end position="82"/>
    </location>
</feature>
<evidence type="ECO:0000256" key="3">
    <source>
        <dbReference type="ARBA" id="ARBA00022692"/>
    </source>
</evidence>
<evidence type="ECO:0000256" key="4">
    <source>
        <dbReference type="ARBA" id="ARBA00022989"/>
    </source>
</evidence>
<keyword evidence="5 6" id="KW-0472">Membrane</keyword>
<organism evidence="7 8">
    <name type="scientific">Canna indica</name>
    <name type="common">Indian-shot</name>
    <dbReference type="NCBI Taxonomy" id="4628"/>
    <lineage>
        <taxon>Eukaryota</taxon>
        <taxon>Viridiplantae</taxon>
        <taxon>Streptophyta</taxon>
        <taxon>Embryophyta</taxon>
        <taxon>Tracheophyta</taxon>
        <taxon>Spermatophyta</taxon>
        <taxon>Magnoliopsida</taxon>
        <taxon>Liliopsida</taxon>
        <taxon>Zingiberales</taxon>
        <taxon>Cannaceae</taxon>
        <taxon>Canna</taxon>
    </lineage>
</organism>
<feature type="transmembrane region" description="Helical" evidence="6">
    <location>
        <begin position="210"/>
        <end position="235"/>
    </location>
</feature>
<protein>
    <submittedName>
        <fullName evidence="7">Protein NRT1/ PTR FAMILY 4.6 isoform X1</fullName>
    </submittedName>
</protein>
<comment type="subcellular location">
    <subcellularLocation>
        <location evidence="1">Membrane</location>
        <topology evidence="1">Multi-pass membrane protein</topology>
    </subcellularLocation>
</comment>
<feature type="transmembrane region" description="Helical" evidence="6">
    <location>
        <begin position="182"/>
        <end position="204"/>
    </location>
</feature>
<dbReference type="Pfam" id="PF00854">
    <property type="entry name" value="PTR2"/>
    <property type="match status" value="1"/>
</dbReference>
<keyword evidence="4 6" id="KW-1133">Transmembrane helix</keyword>
<reference evidence="7 8" key="1">
    <citation type="submission" date="2023-10" db="EMBL/GenBank/DDBJ databases">
        <title>Chromosome-scale genome assembly provides insights into flower coloration mechanisms of Canna indica.</title>
        <authorList>
            <person name="Li C."/>
        </authorList>
    </citation>
    <scope>NUCLEOTIDE SEQUENCE [LARGE SCALE GENOMIC DNA]</scope>
    <source>
        <tissue evidence="7">Flower</tissue>
    </source>
</reference>
<feature type="transmembrane region" description="Helical" evidence="6">
    <location>
        <begin position="533"/>
        <end position="552"/>
    </location>
</feature>
<feature type="transmembrane region" description="Helical" evidence="6">
    <location>
        <begin position="21"/>
        <end position="41"/>
    </location>
</feature>
<evidence type="ECO:0000256" key="1">
    <source>
        <dbReference type="ARBA" id="ARBA00004141"/>
    </source>
</evidence>
<keyword evidence="3 6" id="KW-0812">Transmembrane</keyword>
<comment type="similarity">
    <text evidence="2">Belongs to the major facilitator superfamily. Proton-dependent oligopeptide transporter (POT/PTR) (TC 2.A.17) family.</text>
</comment>
<evidence type="ECO:0000256" key="5">
    <source>
        <dbReference type="ARBA" id="ARBA00023136"/>
    </source>
</evidence>
<evidence type="ECO:0000313" key="8">
    <source>
        <dbReference type="Proteomes" id="UP001327560"/>
    </source>
</evidence>
<evidence type="ECO:0000256" key="6">
    <source>
        <dbReference type="SAM" id="Phobius"/>
    </source>
</evidence>
<dbReference type="InterPro" id="IPR000109">
    <property type="entry name" value="POT_fam"/>
</dbReference>
<feature type="transmembrane region" description="Helical" evidence="6">
    <location>
        <begin position="402"/>
        <end position="422"/>
    </location>
</feature>
<feature type="transmembrane region" description="Helical" evidence="6">
    <location>
        <begin position="483"/>
        <end position="503"/>
    </location>
</feature>
<feature type="transmembrane region" description="Helical" evidence="6">
    <location>
        <begin position="358"/>
        <end position="381"/>
    </location>
</feature>
<dbReference type="SUPFAM" id="SSF103473">
    <property type="entry name" value="MFS general substrate transporter"/>
    <property type="match status" value="2"/>
</dbReference>
<dbReference type="GO" id="GO:0016020">
    <property type="term" value="C:membrane"/>
    <property type="evidence" value="ECO:0007669"/>
    <property type="project" value="UniProtKB-SubCell"/>
</dbReference>
<name>A0AAQ3KR02_9LILI</name>
<dbReference type="Proteomes" id="UP001327560">
    <property type="component" value="Chromosome 7"/>
</dbReference>
<sequence length="578" mass="63734">MTIQGYVDWKGKPIINKKQHGRARAAFFVHTQMMVSNFIYITNMLNLPTYLHGIMHEDVASSATTVTNLLGATCAFSLFGAFISDSYISRFKTILIFGPLGFLGFGLLAVQAHLPSLHPPPCNIKDDLANCEKAHGWNLALLYIGLYTVAVGDGCTRSCSPALGGDQFDSDDPVEVLQKSSFFNWITFAISFGGFTGLLLLVWIENNEGWDIGFGVCALATLVGVLAIACGSPFFRNQMPTGSPLTRMLQVFVAAFRKRNLLLPESSEHLHQFSNKDTTEMDLLPHTMGFKFLDKAAIADGGEIGPWSLCTATQVEETKVVLKMIPIFFSSVFGSIPNALLLTLTVQQGNTMNTKLGAIHISPATLFIVPIAFQMVMLVIYDRFIMPCLRRITGYVGGITHLQRIGFGFVFTALATCAAALVEKRRMRIVEENGLIQDSASAVPMSVLWLLPQFFFLGVVDVTSFVGLLEFFNSEAPSGMKSIGTAIFWCTLGLASFFGTITIELANKASRDGADGRGWIEGNNLNKGHLDRFYWLLCVMQLLALCNFVYCAKRYVYRQNLHIREEKATSQAEEMTVI</sequence>
<keyword evidence="8" id="KW-1185">Reference proteome</keyword>
<accession>A0AAQ3KR02</accession>